<accession>A0A2B4R8L5</accession>
<comment type="caution">
    <text evidence="1">The sequence shown here is derived from an EMBL/GenBank/DDBJ whole genome shotgun (WGS) entry which is preliminary data.</text>
</comment>
<organism evidence="1 2">
    <name type="scientific">Stylophora pistillata</name>
    <name type="common">Smooth cauliflower coral</name>
    <dbReference type="NCBI Taxonomy" id="50429"/>
    <lineage>
        <taxon>Eukaryota</taxon>
        <taxon>Metazoa</taxon>
        <taxon>Cnidaria</taxon>
        <taxon>Anthozoa</taxon>
        <taxon>Hexacorallia</taxon>
        <taxon>Scleractinia</taxon>
        <taxon>Astrocoeniina</taxon>
        <taxon>Pocilloporidae</taxon>
        <taxon>Stylophora</taxon>
    </lineage>
</organism>
<keyword evidence="2" id="KW-1185">Reference proteome</keyword>
<proteinExistence type="predicted"/>
<dbReference type="AlphaFoldDB" id="A0A2B4R8L5"/>
<dbReference type="EMBL" id="LSMT01001162">
    <property type="protein sequence ID" value="PFX12840.1"/>
    <property type="molecule type" value="Genomic_DNA"/>
</dbReference>
<dbReference type="Proteomes" id="UP000225706">
    <property type="component" value="Unassembled WGS sequence"/>
</dbReference>
<gene>
    <name evidence="1" type="ORF">AWC38_SpisGene23136</name>
</gene>
<protein>
    <submittedName>
        <fullName evidence="1">Uncharacterized protein</fullName>
    </submittedName>
</protein>
<evidence type="ECO:0000313" key="1">
    <source>
        <dbReference type="EMBL" id="PFX12840.1"/>
    </source>
</evidence>
<evidence type="ECO:0000313" key="2">
    <source>
        <dbReference type="Proteomes" id="UP000225706"/>
    </source>
</evidence>
<reference evidence="2" key="1">
    <citation type="journal article" date="2017" name="bioRxiv">
        <title>Comparative analysis of the genomes of Stylophora pistillata and Acropora digitifera provides evidence for extensive differences between species of corals.</title>
        <authorList>
            <person name="Voolstra C.R."/>
            <person name="Li Y."/>
            <person name="Liew Y.J."/>
            <person name="Baumgarten S."/>
            <person name="Zoccola D."/>
            <person name="Flot J.-F."/>
            <person name="Tambutte S."/>
            <person name="Allemand D."/>
            <person name="Aranda M."/>
        </authorList>
    </citation>
    <scope>NUCLEOTIDE SEQUENCE [LARGE SCALE GENOMIC DNA]</scope>
</reference>
<sequence>MGSVLSCVGSTIVRIGAWFVSGVKKVVGTIFEHIWKAAHAFFIKVESAVDKIVKWLKPYLEPETVSAATTQTCGVGDLRASPIAASGHRTTVQTQAQLHLYPRAISRGQESDLVRKLKDLDNQPFVGGLKLREESRRKDSKVKIIQGTYAPVVTEKPAQVKVPEHVHSRRDASNLSNALQQYSKFMLQVVEECEQNNSVAETARKLEDLNKQDFMKD</sequence>
<name>A0A2B4R8L5_STYPI</name>